<protein>
    <recommendedName>
        <fullName evidence="4 9">Dihydropteroate synthase</fullName>
        <shortName evidence="9">DHPS</shortName>
        <ecNumber evidence="4 9">2.5.1.15</ecNumber>
    </recommendedName>
    <alternativeName>
        <fullName evidence="9">Dihydropteroate pyrophosphorylase</fullName>
    </alternativeName>
</protein>
<feature type="domain" description="Pterin-binding" evidence="10">
    <location>
        <begin position="17"/>
        <end position="275"/>
    </location>
</feature>
<evidence type="ECO:0000259" key="10">
    <source>
        <dbReference type="PROSITE" id="PS50972"/>
    </source>
</evidence>
<organism evidence="11 12">
    <name type="scientific">Pseudoalteromonas neustonica</name>
    <dbReference type="NCBI Taxonomy" id="1840331"/>
    <lineage>
        <taxon>Bacteria</taxon>
        <taxon>Pseudomonadati</taxon>
        <taxon>Pseudomonadota</taxon>
        <taxon>Gammaproteobacteria</taxon>
        <taxon>Alteromonadales</taxon>
        <taxon>Pseudoalteromonadaceae</taxon>
        <taxon>Pseudoalteromonas</taxon>
    </lineage>
</organism>
<evidence type="ECO:0000256" key="8">
    <source>
        <dbReference type="ARBA" id="ARBA00022909"/>
    </source>
</evidence>
<dbReference type="Gene3D" id="3.20.20.20">
    <property type="entry name" value="Dihydropteroate synthase-like"/>
    <property type="match status" value="1"/>
</dbReference>
<evidence type="ECO:0000256" key="6">
    <source>
        <dbReference type="ARBA" id="ARBA00022723"/>
    </source>
</evidence>
<evidence type="ECO:0000256" key="5">
    <source>
        <dbReference type="ARBA" id="ARBA00022679"/>
    </source>
</evidence>
<keyword evidence="7 9" id="KW-0460">Magnesium</keyword>
<dbReference type="PROSITE" id="PS50972">
    <property type="entry name" value="PTERIN_BINDING"/>
    <property type="match status" value="1"/>
</dbReference>
<comment type="pathway">
    <text evidence="3 9">Cofactor biosynthesis; tetrahydrofolate biosynthesis; 7,8-dihydrofolate from 2-amino-4-hydroxy-6-hydroxymethyl-7,8-dihydropteridine diphosphate and 4-aminobenzoate: step 1/2.</text>
</comment>
<dbReference type="InterPro" id="IPR011005">
    <property type="entry name" value="Dihydropteroate_synth-like_sf"/>
</dbReference>
<dbReference type="PROSITE" id="PS00793">
    <property type="entry name" value="DHPS_2"/>
    <property type="match status" value="1"/>
</dbReference>
<dbReference type="Proteomes" id="UP001388366">
    <property type="component" value="Unassembled WGS sequence"/>
</dbReference>
<evidence type="ECO:0000256" key="9">
    <source>
        <dbReference type="RuleBase" id="RU361205"/>
    </source>
</evidence>
<keyword evidence="8 9" id="KW-0289">Folate biosynthesis</keyword>
<evidence type="ECO:0000313" key="11">
    <source>
        <dbReference type="EMBL" id="MEM5549723.1"/>
    </source>
</evidence>
<comment type="catalytic activity">
    <reaction evidence="1">
        <text>(7,8-dihydropterin-6-yl)methyl diphosphate + 4-aminobenzoate = 7,8-dihydropteroate + diphosphate</text>
        <dbReference type="Rhea" id="RHEA:19949"/>
        <dbReference type="ChEBI" id="CHEBI:17836"/>
        <dbReference type="ChEBI" id="CHEBI:17839"/>
        <dbReference type="ChEBI" id="CHEBI:33019"/>
        <dbReference type="ChEBI" id="CHEBI:72950"/>
        <dbReference type="EC" id="2.5.1.15"/>
    </reaction>
</comment>
<name>A0ABU9TY89_9GAMM</name>
<reference evidence="11 12" key="1">
    <citation type="submission" date="2024-03" db="EMBL/GenBank/DDBJ databases">
        <title>Community enrichment and isolation of bacterial strains for fucoidan degradation.</title>
        <authorList>
            <person name="Sichert A."/>
        </authorList>
    </citation>
    <scope>NUCLEOTIDE SEQUENCE [LARGE SCALE GENOMIC DNA]</scope>
    <source>
        <strain evidence="11 12">AS81</strain>
    </source>
</reference>
<proteinExistence type="inferred from homology"/>
<dbReference type="CDD" id="cd00739">
    <property type="entry name" value="DHPS"/>
    <property type="match status" value="1"/>
</dbReference>
<keyword evidence="5 9" id="KW-0808">Transferase</keyword>
<evidence type="ECO:0000256" key="2">
    <source>
        <dbReference type="ARBA" id="ARBA00001946"/>
    </source>
</evidence>
<keyword evidence="12" id="KW-1185">Reference proteome</keyword>
<evidence type="ECO:0000256" key="3">
    <source>
        <dbReference type="ARBA" id="ARBA00004763"/>
    </source>
</evidence>
<keyword evidence="6 9" id="KW-0479">Metal-binding</keyword>
<dbReference type="InterPro" id="IPR006390">
    <property type="entry name" value="DHP_synth_dom"/>
</dbReference>
<evidence type="ECO:0000256" key="7">
    <source>
        <dbReference type="ARBA" id="ARBA00022842"/>
    </source>
</evidence>
<dbReference type="InterPro" id="IPR000489">
    <property type="entry name" value="Pterin-binding_dom"/>
</dbReference>
<dbReference type="Pfam" id="PF00809">
    <property type="entry name" value="Pterin_bind"/>
    <property type="match status" value="1"/>
</dbReference>
<dbReference type="GO" id="GO:0004156">
    <property type="term" value="F:dihydropteroate synthase activity"/>
    <property type="evidence" value="ECO:0007669"/>
    <property type="project" value="UniProtKB-EC"/>
</dbReference>
<dbReference type="InterPro" id="IPR045031">
    <property type="entry name" value="DHP_synth-like"/>
</dbReference>
<gene>
    <name evidence="11" type="primary">folP</name>
    <name evidence="11" type="ORF">WNY63_03090</name>
</gene>
<comment type="caution">
    <text evidence="11">The sequence shown here is derived from an EMBL/GenBank/DDBJ whole genome shotgun (WGS) entry which is preliminary data.</text>
</comment>
<accession>A0ABU9TY89</accession>
<evidence type="ECO:0000313" key="12">
    <source>
        <dbReference type="Proteomes" id="UP001388366"/>
    </source>
</evidence>
<comment type="similarity">
    <text evidence="9">Belongs to the DHPS family.</text>
</comment>
<dbReference type="SUPFAM" id="SSF51717">
    <property type="entry name" value="Dihydropteroate synthetase-like"/>
    <property type="match status" value="1"/>
</dbReference>
<dbReference type="EC" id="2.5.1.15" evidence="4 9"/>
<dbReference type="PANTHER" id="PTHR20941:SF1">
    <property type="entry name" value="FOLIC ACID SYNTHESIS PROTEIN FOL1"/>
    <property type="match status" value="1"/>
</dbReference>
<dbReference type="NCBIfam" id="TIGR01496">
    <property type="entry name" value="DHPS"/>
    <property type="match status" value="1"/>
</dbReference>
<sequence length="288" mass="31233">MTTVNLPRGRSLHLDTPVIMGILNVTPDSFSDGGCYYQTDSAVIKAQDLLADGATILDIGGESTRPGAPDVSLEDELARVIPAIEAIRAHSDNTVNRSVISIDTSKSEVMRQAILAGADIVNDVRALQEPLALETVAQFPDVAVCLMHMQGQPRTMQTNPQYGDLFADINDFFKQRINACETAGVQRERLILDPGFGFGKSLNHNYELLARFDEFNCFGLPVLAGLSRKSMIGNLLNRETSERLAGSLAGALISAQNGAKIIRVHDVKETADVLAVWQACKKGTHNEN</sequence>
<comment type="function">
    <text evidence="9">Catalyzes the condensation of para-aminobenzoate (pABA) with 6-hydroxymethyl-7,8-dihydropterin diphosphate (DHPt-PP) to form 7,8-dihydropteroate (H2Pte), the immediate precursor of folate derivatives.</text>
</comment>
<dbReference type="EMBL" id="JBBMQU010000003">
    <property type="protein sequence ID" value="MEM5549723.1"/>
    <property type="molecule type" value="Genomic_DNA"/>
</dbReference>
<dbReference type="PANTHER" id="PTHR20941">
    <property type="entry name" value="FOLATE SYNTHESIS PROTEINS"/>
    <property type="match status" value="1"/>
</dbReference>
<evidence type="ECO:0000256" key="1">
    <source>
        <dbReference type="ARBA" id="ARBA00000012"/>
    </source>
</evidence>
<evidence type="ECO:0000256" key="4">
    <source>
        <dbReference type="ARBA" id="ARBA00012458"/>
    </source>
</evidence>
<comment type="cofactor">
    <cofactor evidence="2 9">
        <name>Mg(2+)</name>
        <dbReference type="ChEBI" id="CHEBI:18420"/>
    </cofactor>
</comment>
<dbReference type="RefSeq" id="WP_342883261.1">
    <property type="nucleotide sequence ID" value="NZ_JBBMQU010000003.1"/>
</dbReference>
<dbReference type="PROSITE" id="PS00792">
    <property type="entry name" value="DHPS_1"/>
    <property type="match status" value="1"/>
</dbReference>